<evidence type="ECO:0000256" key="5">
    <source>
        <dbReference type="ARBA" id="ARBA00022827"/>
    </source>
</evidence>
<dbReference type="InterPro" id="IPR018168">
    <property type="entry name" value="Ubi_Hdrlase_CS"/>
</dbReference>
<dbReference type="InterPro" id="IPR051205">
    <property type="entry name" value="UbiH/COQ6_monooxygenase"/>
</dbReference>
<proteinExistence type="inferred from homology"/>
<evidence type="ECO:0000256" key="1">
    <source>
        <dbReference type="ARBA" id="ARBA00001974"/>
    </source>
</evidence>
<keyword evidence="11" id="KW-1185">Reference proteome</keyword>
<comment type="cofactor">
    <cofactor evidence="1">
        <name>FAD</name>
        <dbReference type="ChEBI" id="CHEBI:57692"/>
    </cofactor>
</comment>
<dbReference type="PROSITE" id="PS01304">
    <property type="entry name" value="UBIH"/>
    <property type="match status" value="1"/>
</dbReference>
<evidence type="ECO:0000313" key="10">
    <source>
        <dbReference type="EMBL" id="PSW04685.1"/>
    </source>
</evidence>
<dbReference type="InterPro" id="IPR036188">
    <property type="entry name" value="FAD/NAD-bd_sf"/>
</dbReference>
<evidence type="ECO:0000256" key="2">
    <source>
        <dbReference type="ARBA" id="ARBA00004749"/>
    </source>
</evidence>
<dbReference type="InterPro" id="IPR002938">
    <property type="entry name" value="FAD-bd"/>
</dbReference>
<dbReference type="GO" id="GO:0006744">
    <property type="term" value="P:ubiquinone biosynthetic process"/>
    <property type="evidence" value="ECO:0007669"/>
    <property type="project" value="UniProtKB-UniPathway"/>
</dbReference>
<dbReference type="SUPFAM" id="SSF51905">
    <property type="entry name" value="FAD/NAD(P)-binding domain"/>
    <property type="match status" value="1"/>
</dbReference>
<comment type="similarity">
    <text evidence="3">Belongs to the UbiH/COQ6 family.</text>
</comment>
<dbReference type="NCBIfam" id="NF004356">
    <property type="entry name" value="PRK05732.1"/>
    <property type="match status" value="1"/>
</dbReference>
<evidence type="ECO:0000256" key="6">
    <source>
        <dbReference type="ARBA" id="ARBA00023002"/>
    </source>
</evidence>
<organism evidence="10 11">
    <name type="scientific">Photobacterium lipolyticum</name>
    <dbReference type="NCBI Taxonomy" id="266810"/>
    <lineage>
        <taxon>Bacteria</taxon>
        <taxon>Pseudomonadati</taxon>
        <taxon>Pseudomonadota</taxon>
        <taxon>Gammaproteobacteria</taxon>
        <taxon>Vibrionales</taxon>
        <taxon>Vibrionaceae</taxon>
        <taxon>Photobacterium</taxon>
    </lineage>
</organism>
<name>A0A2T3MXK4_9GAMM</name>
<evidence type="ECO:0000256" key="7">
    <source>
        <dbReference type="ARBA" id="ARBA00023033"/>
    </source>
</evidence>
<evidence type="ECO:0000259" key="9">
    <source>
        <dbReference type="Pfam" id="PF01494"/>
    </source>
</evidence>
<evidence type="ECO:0000256" key="8">
    <source>
        <dbReference type="ARBA" id="ARBA00065734"/>
    </source>
</evidence>
<evidence type="ECO:0000256" key="3">
    <source>
        <dbReference type="ARBA" id="ARBA00005349"/>
    </source>
</evidence>
<dbReference type="UniPathway" id="UPA00232"/>
<feature type="domain" description="FAD-binding" evidence="9">
    <location>
        <begin position="4"/>
        <end position="353"/>
    </location>
</feature>
<dbReference type="InterPro" id="IPR011295">
    <property type="entry name" value="UbiH"/>
</dbReference>
<dbReference type="NCBIfam" id="TIGR01984">
    <property type="entry name" value="UbiH"/>
    <property type="match status" value="1"/>
</dbReference>
<gene>
    <name evidence="10" type="ORF">C9I89_12980</name>
</gene>
<comment type="pathway">
    <text evidence="2">Cofactor biosynthesis; ubiquinone biosynthesis.</text>
</comment>
<dbReference type="FunFam" id="3.50.50.60:FF:000021">
    <property type="entry name" value="Ubiquinone biosynthesis monooxygenase COQ6"/>
    <property type="match status" value="1"/>
</dbReference>
<dbReference type="InterPro" id="IPR010971">
    <property type="entry name" value="UbiH/COQ6"/>
</dbReference>
<evidence type="ECO:0000313" key="11">
    <source>
        <dbReference type="Proteomes" id="UP000240904"/>
    </source>
</evidence>
<dbReference type="NCBIfam" id="TIGR01988">
    <property type="entry name" value="Ubi-OHases"/>
    <property type="match status" value="1"/>
</dbReference>
<dbReference type="PRINTS" id="PR00420">
    <property type="entry name" value="RNGMNOXGNASE"/>
</dbReference>
<sequence>MKQYDVVIAGGAMAGAALAIALNKLSGNRCDSVRGLRIAVVEAVKPKLEQHPGYDARSIALSLGSANLLDKIGVWSKLANVATPISHIHVSDRGHAGMVRMDAKEMAVDALGYVVELADTGALFHQLLNEQDQTDLYCPATITGISRTRQQVNLTLESGEQLQTRLLVTADGALSGCCKLLGIPRTEHDFEQVAVIANITTAIAHRGRAFERFTPYGPVALLPMSEGRSSLVWCIKPEHQAVVMGWDDARFLAELQQVFGWRLGQLVKTGQRAAYPLLLRQSQSLVSHRVAVVGNAAQTLHPIAGQGFNLGLRDVMSLAEEIVRGLEQGEDAGSAAMLSRYRQRRMPDREATVAMTSGLVSLFANDSFPLVAGRNIGLMAMNIFDTLKAPLLRRAMGQVER</sequence>
<dbReference type="AlphaFoldDB" id="A0A2T3MXK4"/>
<dbReference type="PANTHER" id="PTHR43876:SF8">
    <property type="entry name" value="2-OCTAPRENYL-6-METHOXYPHENOL HYDROXYLASE"/>
    <property type="match status" value="1"/>
</dbReference>
<dbReference type="GO" id="GO:0110142">
    <property type="term" value="C:ubiquinone biosynthesis complex"/>
    <property type="evidence" value="ECO:0007669"/>
    <property type="project" value="UniProtKB-ARBA"/>
</dbReference>
<dbReference type="RefSeq" id="WP_107283765.1">
    <property type="nucleotide sequence ID" value="NZ_PYMC01000008.1"/>
</dbReference>
<dbReference type="Proteomes" id="UP000240904">
    <property type="component" value="Unassembled WGS sequence"/>
</dbReference>
<keyword evidence="7" id="KW-0503">Monooxygenase</keyword>
<dbReference type="OrthoDB" id="9769565at2"/>
<dbReference type="GO" id="GO:0071949">
    <property type="term" value="F:FAD binding"/>
    <property type="evidence" value="ECO:0007669"/>
    <property type="project" value="InterPro"/>
</dbReference>
<dbReference type="EMBL" id="PYMC01000008">
    <property type="protein sequence ID" value="PSW04685.1"/>
    <property type="molecule type" value="Genomic_DNA"/>
</dbReference>
<dbReference type="Gene3D" id="3.50.50.60">
    <property type="entry name" value="FAD/NAD(P)-binding domain"/>
    <property type="match status" value="2"/>
</dbReference>
<protein>
    <submittedName>
        <fullName evidence="10">2-octaprenyl-6-methoxyphenyl hydroxylase</fullName>
    </submittedName>
</protein>
<comment type="subunit">
    <text evidence="8">Component of the Ubi complex metabolon, which regroups five ubiquinone biosynthesis proteins (UbiE, UbiF, UbiG, UbiH and UbiI) and two accessory factors (UbiK and the lipid-binding protein UbiJ).</text>
</comment>
<keyword evidence="6" id="KW-0560">Oxidoreductase</keyword>
<reference evidence="10 11" key="1">
    <citation type="submission" date="2018-03" db="EMBL/GenBank/DDBJ databases">
        <title>Whole genome sequencing of Histamine producing bacteria.</title>
        <authorList>
            <person name="Butler K."/>
        </authorList>
    </citation>
    <scope>NUCLEOTIDE SEQUENCE [LARGE SCALE GENOMIC DNA]</scope>
    <source>
        <strain evidence="10 11">DSM 16190</strain>
    </source>
</reference>
<comment type="caution">
    <text evidence="10">The sequence shown here is derived from an EMBL/GenBank/DDBJ whole genome shotgun (WGS) entry which is preliminary data.</text>
</comment>
<dbReference type="Pfam" id="PF01494">
    <property type="entry name" value="FAD_binding_3"/>
    <property type="match status" value="1"/>
</dbReference>
<accession>A0A2T3MXK4</accession>
<keyword evidence="5" id="KW-0274">FAD</keyword>
<dbReference type="PANTHER" id="PTHR43876">
    <property type="entry name" value="UBIQUINONE BIOSYNTHESIS MONOOXYGENASE COQ6, MITOCHONDRIAL"/>
    <property type="match status" value="1"/>
</dbReference>
<dbReference type="GO" id="GO:0008681">
    <property type="term" value="F:2-octaprenyl-6-methoxyphenol hydroxylase activity"/>
    <property type="evidence" value="ECO:0007669"/>
    <property type="project" value="InterPro"/>
</dbReference>
<evidence type="ECO:0000256" key="4">
    <source>
        <dbReference type="ARBA" id="ARBA00022630"/>
    </source>
</evidence>
<keyword evidence="4" id="KW-0285">Flavoprotein</keyword>